<gene>
    <name evidence="2" type="ORF">BGZ95_008262</name>
</gene>
<feature type="compositionally biased region" description="Low complexity" evidence="1">
    <location>
        <begin position="100"/>
        <end position="109"/>
    </location>
</feature>
<proteinExistence type="predicted"/>
<dbReference type="Proteomes" id="UP001194580">
    <property type="component" value="Unassembled WGS sequence"/>
</dbReference>
<evidence type="ECO:0000313" key="2">
    <source>
        <dbReference type="EMBL" id="KAG0275884.1"/>
    </source>
</evidence>
<comment type="caution">
    <text evidence="2">The sequence shown here is derived from an EMBL/GenBank/DDBJ whole genome shotgun (WGS) entry which is preliminary data.</text>
</comment>
<feature type="compositionally biased region" description="Polar residues" evidence="1">
    <location>
        <begin position="85"/>
        <end position="99"/>
    </location>
</feature>
<evidence type="ECO:0000313" key="3">
    <source>
        <dbReference type="Proteomes" id="UP001194580"/>
    </source>
</evidence>
<reference evidence="2" key="1">
    <citation type="journal article" date="2020" name="Fungal Divers.">
        <title>Resolving the Mortierellaceae phylogeny through synthesis of multi-gene phylogenetics and phylogenomics.</title>
        <authorList>
            <person name="Vandepol N."/>
            <person name="Liber J."/>
            <person name="Desiro A."/>
            <person name="Na H."/>
            <person name="Kennedy M."/>
            <person name="Barry K."/>
            <person name="Grigoriev I.V."/>
            <person name="Miller A.N."/>
            <person name="O'Donnell K."/>
            <person name="Stajich J.E."/>
            <person name="Bonito G."/>
        </authorList>
    </citation>
    <scope>NUCLEOTIDE SEQUENCE</scope>
    <source>
        <strain evidence="2">NRRL 28262</strain>
    </source>
</reference>
<organism evidence="2 3">
    <name type="scientific">Linnemannia exigua</name>
    <dbReference type="NCBI Taxonomy" id="604196"/>
    <lineage>
        <taxon>Eukaryota</taxon>
        <taxon>Fungi</taxon>
        <taxon>Fungi incertae sedis</taxon>
        <taxon>Mucoromycota</taxon>
        <taxon>Mortierellomycotina</taxon>
        <taxon>Mortierellomycetes</taxon>
        <taxon>Mortierellales</taxon>
        <taxon>Mortierellaceae</taxon>
        <taxon>Linnemannia</taxon>
    </lineage>
</organism>
<evidence type="ECO:0000256" key="1">
    <source>
        <dbReference type="SAM" id="MobiDB-lite"/>
    </source>
</evidence>
<sequence length="124" mass="12766">MPAATFNRERTVGSQLPGGATRTSQGFQDAIVEESQDPRQVAPHVISSTAGAPFGLVDDGSAQANFDNFMMGIALDQPVDISGFSRASQGNNGSNYNVPASTTTATGATTATINQTQLLSGSRS</sequence>
<feature type="region of interest" description="Disordered" evidence="1">
    <location>
        <begin position="82"/>
        <end position="109"/>
    </location>
</feature>
<accession>A0AAD4H7V0</accession>
<name>A0AAD4H7V0_9FUNG</name>
<dbReference type="AlphaFoldDB" id="A0AAD4H7V0"/>
<feature type="region of interest" description="Disordered" evidence="1">
    <location>
        <begin position="1"/>
        <end position="25"/>
    </location>
</feature>
<keyword evidence="3" id="KW-1185">Reference proteome</keyword>
<dbReference type="EMBL" id="JAAAIL010000427">
    <property type="protein sequence ID" value="KAG0275884.1"/>
    <property type="molecule type" value="Genomic_DNA"/>
</dbReference>
<protein>
    <submittedName>
        <fullName evidence="2">Uncharacterized protein</fullName>
    </submittedName>
</protein>